<dbReference type="EMBL" id="JAUEPP010000003">
    <property type="protein sequence ID" value="KAK3348513.1"/>
    <property type="molecule type" value="Genomic_DNA"/>
</dbReference>
<dbReference type="AlphaFoldDB" id="A0AAE0JIG2"/>
<sequence>MLEDKNAFGFVRHNPRPPKPRKVGVTEIRGPYYSAMGKRYLQDGGWIEHILTQSPPPPNTAASSYLAHCKSLGFGVIEKSPVHRLPLPPSLPARRHIGSD</sequence>
<dbReference type="SUPFAM" id="SSF102110">
    <property type="entry name" value="(2r)-phospho-3-sulfolactate synthase ComA"/>
    <property type="match status" value="1"/>
</dbReference>
<name>A0AAE0JIG2_9PEZI</name>
<dbReference type="RefSeq" id="XP_062683595.1">
    <property type="nucleotide sequence ID" value="XM_062829568.1"/>
</dbReference>
<evidence type="ECO:0000256" key="1">
    <source>
        <dbReference type="SAM" id="MobiDB-lite"/>
    </source>
</evidence>
<keyword evidence="3" id="KW-1185">Reference proteome</keyword>
<evidence type="ECO:0000313" key="2">
    <source>
        <dbReference type="EMBL" id="KAK3348513.1"/>
    </source>
</evidence>
<reference evidence="2" key="2">
    <citation type="submission" date="2023-06" db="EMBL/GenBank/DDBJ databases">
        <authorList>
            <consortium name="Lawrence Berkeley National Laboratory"/>
            <person name="Haridas S."/>
            <person name="Hensen N."/>
            <person name="Bonometti L."/>
            <person name="Westerberg I."/>
            <person name="Brannstrom I.O."/>
            <person name="Guillou S."/>
            <person name="Cros-Aarteil S."/>
            <person name="Calhoun S."/>
            <person name="Kuo A."/>
            <person name="Mondo S."/>
            <person name="Pangilinan J."/>
            <person name="Riley R."/>
            <person name="Labutti K."/>
            <person name="Andreopoulos B."/>
            <person name="Lipzen A."/>
            <person name="Chen C."/>
            <person name="Yanf M."/>
            <person name="Daum C."/>
            <person name="Ng V."/>
            <person name="Clum A."/>
            <person name="Steindorff A."/>
            <person name="Ohm R."/>
            <person name="Martin F."/>
            <person name="Silar P."/>
            <person name="Natvig D."/>
            <person name="Lalanne C."/>
            <person name="Gautier V."/>
            <person name="Ament-Velasquez S.L."/>
            <person name="Kruys A."/>
            <person name="Hutchinson M.I."/>
            <person name="Powell A.J."/>
            <person name="Barry K."/>
            <person name="Miller A.N."/>
            <person name="Grigoriev I.V."/>
            <person name="Debuchy R."/>
            <person name="Gladieux P."/>
            <person name="Thoren M.H."/>
            <person name="Johannesson H."/>
        </authorList>
    </citation>
    <scope>NUCLEOTIDE SEQUENCE</scope>
    <source>
        <strain evidence="2">CBS 560.94</strain>
    </source>
</reference>
<organism evidence="2 3">
    <name type="scientific">Neurospora tetraspora</name>
    <dbReference type="NCBI Taxonomy" id="94610"/>
    <lineage>
        <taxon>Eukaryota</taxon>
        <taxon>Fungi</taxon>
        <taxon>Dikarya</taxon>
        <taxon>Ascomycota</taxon>
        <taxon>Pezizomycotina</taxon>
        <taxon>Sordariomycetes</taxon>
        <taxon>Sordariomycetidae</taxon>
        <taxon>Sordariales</taxon>
        <taxon>Sordariaceae</taxon>
        <taxon>Neurospora</taxon>
    </lineage>
</organism>
<proteinExistence type="predicted"/>
<dbReference type="GeneID" id="87866722"/>
<dbReference type="Proteomes" id="UP001278500">
    <property type="component" value="Unassembled WGS sequence"/>
</dbReference>
<evidence type="ECO:0000313" key="3">
    <source>
        <dbReference type="Proteomes" id="UP001278500"/>
    </source>
</evidence>
<feature type="compositionally biased region" description="Basic residues" evidence="1">
    <location>
        <begin position="13"/>
        <end position="22"/>
    </location>
</feature>
<gene>
    <name evidence="2" type="ORF">B0H65DRAFT_548286</name>
</gene>
<feature type="region of interest" description="Disordered" evidence="1">
    <location>
        <begin position="1"/>
        <end position="24"/>
    </location>
</feature>
<dbReference type="PANTHER" id="PTHR48413">
    <property type="match status" value="1"/>
</dbReference>
<dbReference type="PANTHER" id="PTHR48413:SF1">
    <property type="entry name" value="PROTEIN HEAT-STRESS-ASSOCIATED 32"/>
    <property type="match status" value="1"/>
</dbReference>
<dbReference type="InterPro" id="IPR036112">
    <property type="entry name" value="ComA_synth_sf"/>
</dbReference>
<protein>
    <submittedName>
        <fullName evidence="2">Uncharacterized protein</fullName>
    </submittedName>
</protein>
<comment type="caution">
    <text evidence="2">The sequence shown here is derived from an EMBL/GenBank/DDBJ whole genome shotgun (WGS) entry which is preliminary data.</text>
</comment>
<accession>A0AAE0JIG2</accession>
<reference evidence="2" key="1">
    <citation type="journal article" date="2023" name="Mol. Phylogenet. Evol.">
        <title>Genome-scale phylogeny and comparative genomics of the fungal order Sordariales.</title>
        <authorList>
            <person name="Hensen N."/>
            <person name="Bonometti L."/>
            <person name="Westerberg I."/>
            <person name="Brannstrom I.O."/>
            <person name="Guillou S."/>
            <person name="Cros-Aarteil S."/>
            <person name="Calhoun S."/>
            <person name="Haridas S."/>
            <person name="Kuo A."/>
            <person name="Mondo S."/>
            <person name="Pangilinan J."/>
            <person name="Riley R."/>
            <person name="LaButti K."/>
            <person name="Andreopoulos B."/>
            <person name="Lipzen A."/>
            <person name="Chen C."/>
            <person name="Yan M."/>
            <person name="Daum C."/>
            <person name="Ng V."/>
            <person name="Clum A."/>
            <person name="Steindorff A."/>
            <person name="Ohm R.A."/>
            <person name="Martin F."/>
            <person name="Silar P."/>
            <person name="Natvig D.O."/>
            <person name="Lalanne C."/>
            <person name="Gautier V."/>
            <person name="Ament-Velasquez S.L."/>
            <person name="Kruys A."/>
            <person name="Hutchinson M.I."/>
            <person name="Powell A.J."/>
            <person name="Barry K."/>
            <person name="Miller A.N."/>
            <person name="Grigoriev I.V."/>
            <person name="Debuchy R."/>
            <person name="Gladieux P."/>
            <person name="Hiltunen Thoren M."/>
            <person name="Johannesson H."/>
        </authorList>
    </citation>
    <scope>NUCLEOTIDE SEQUENCE</scope>
    <source>
        <strain evidence="2">CBS 560.94</strain>
    </source>
</reference>